<keyword evidence="2" id="KW-0964">Secreted</keyword>
<feature type="region of interest" description="Disordered" evidence="12">
    <location>
        <begin position="200"/>
        <end position="233"/>
    </location>
</feature>
<name>H1A5V7_TAEGU</name>
<keyword evidence="3" id="KW-0372">Hormone</keyword>
<dbReference type="InParanoid" id="H1A5V7"/>
<evidence type="ECO:0000256" key="6">
    <source>
        <dbReference type="ARBA" id="ARBA00023180"/>
    </source>
</evidence>
<evidence type="ECO:0000256" key="12">
    <source>
        <dbReference type="SAM" id="MobiDB-lite"/>
    </source>
</evidence>
<evidence type="ECO:0000313" key="14">
    <source>
        <dbReference type="Ensembl" id="ENSTGUP00000018273.2"/>
    </source>
</evidence>
<dbReference type="GO" id="GO:0045721">
    <property type="term" value="P:negative regulation of gluconeogenesis"/>
    <property type="evidence" value="ECO:0007669"/>
    <property type="project" value="TreeGrafter"/>
</dbReference>
<dbReference type="Ensembl" id="ENSTGUT00000019206.2">
    <property type="protein sequence ID" value="ENSTGUP00000018273.2"/>
    <property type="gene ID" value="ENSTGUG00000018380.2"/>
</dbReference>
<dbReference type="GO" id="GO:0005179">
    <property type="term" value="F:hormone activity"/>
    <property type="evidence" value="ECO:0007669"/>
    <property type="project" value="UniProtKB-KW"/>
</dbReference>
<evidence type="ECO:0000313" key="15">
    <source>
        <dbReference type="Proteomes" id="UP000007754"/>
    </source>
</evidence>
<evidence type="ECO:0000256" key="1">
    <source>
        <dbReference type="ARBA" id="ARBA00004613"/>
    </source>
</evidence>
<dbReference type="PANTHER" id="PTHR24019">
    <property type="entry name" value="ADIPOLIN"/>
    <property type="match status" value="1"/>
</dbReference>
<feature type="domain" description="C1q" evidence="13">
    <location>
        <begin position="360"/>
        <end position="514"/>
    </location>
</feature>
<evidence type="ECO:0000256" key="10">
    <source>
        <dbReference type="ARBA" id="ARBA00081312"/>
    </source>
</evidence>
<dbReference type="GO" id="GO:0046326">
    <property type="term" value="P:positive regulation of D-glucose import"/>
    <property type="evidence" value="ECO:0007669"/>
    <property type="project" value="TreeGrafter"/>
</dbReference>
<reference evidence="14" key="2">
    <citation type="submission" date="2025-08" db="UniProtKB">
        <authorList>
            <consortium name="Ensembl"/>
        </authorList>
    </citation>
    <scope>IDENTIFICATION</scope>
</reference>
<reference evidence="14 15" key="1">
    <citation type="journal article" date="2010" name="Nature">
        <title>The genome of a songbird.</title>
        <authorList>
            <person name="Warren W.C."/>
            <person name="Clayton D.F."/>
            <person name="Ellegren H."/>
            <person name="Arnold A.P."/>
            <person name="Hillier L.W."/>
            <person name="Kunstner A."/>
            <person name="Searle S."/>
            <person name="White S."/>
            <person name="Vilella A.J."/>
            <person name="Fairley S."/>
            <person name="Heger A."/>
            <person name="Kong L."/>
            <person name="Ponting C.P."/>
            <person name="Jarvis E.D."/>
            <person name="Mello C.V."/>
            <person name="Minx P."/>
            <person name="Lovell P."/>
            <person name="Velho T.A."/>
            <person name="Ferris M."/>
            <person name="Balakrishnan C.N."/>
            <person name="Sinha S."/>
            <person name="Blatti C."/>
            <person name="London S.E."/>
            <person name="Li Y."/>
            <person name="Lin Y.C."/>
            <person name="George J."/>
            <person name="Sweedler J."/>
            <person name="Southey B."/>
            <person name="Gunaratne P."/>
            <person name="Watson M."/>
            <person name="Nam K."/>
            <person name="Backstrom N."/>
            <person name="Smeds L."/>
            <person name="Nabholz B."/>
            <person name="Itoh Y."/>
            <person name="Whitney O."/>
            <person name="Pfenning A.R."/>
            <person name="Howard J."/>
            <person name="Volker M."/>
            <person name="Skinner B.M."/>
            <person name="Griffin D.K."/>
            <person name="Ye L."/>
            <person name="McLaren W.M."/>
            <person name="Flicek P."/>
            <person name="Quesada V."/>
            <person name="Velasco G."/>
            <person name="Lopez-Otin C."/>
            <person name="Puente X.S."/>
            <person name="Olender T."/>
            <person name="Lancet D."/>
            <person name="Smit A.F."/>
            <person name="Hubley R."/>
            <person name="Konkel M.K."/>
            <person name="Walker J.A."/>
            <person name="Batzer M.A."/>
            <person name="Gu W."/>
            <person name="Pollock D.D."/>
            <person name="Chen L."/>
            <person name="Cheng Z."/>
            <person name="Eichler E.E."/>
            <person name="Stapley J."/>
            <person name="Slate J."/>
            <person name="Ekblom R."/>
            <person name="Birkhead T."/>
            <person name="Burke T."/>
            <person name="Burt D."/>
            <person name="Scharff C."/>
            <person name="Adam I."/>
            <person name="Richard H."/>
            <person name="Sultan M."/>
            <person name="Soldatov A."/>
            <person name="Lehrach H."/>
            <person name="Edwards S.V."/>
            <person name="Yang S.P."/>
            <person name="Li X."/>
            <person name="Graves T."/>
            <person name="Fulton L."/>
            <person name="Nelson J."/>
            <person name="Chinwalla A."/>
            <person name="Hou S."/>
            <person name="Mardis E.R."/>
            <person name="Wilson R.K."/>
        </authorList>
    </citation>
    <scope>NUCLEOTIDE SEQUENCE [LARGE SCALE GENOMIC DNA]</scope>
</reference>
<keyword evidence="5" id="KW-1015">Disulfide bond</keyword>
<keyword evidence="15" id="KW-1185">Reference proteome</keyword>
<comment type="subcellular location">
    <subcellularLocation>
        <location evidence="1">Secreted</location>
    </subcellularLocation>
</comment>
<dbReference type="PANTHER" id="PTHR24019:SF11">
    <property type="entry name" value="ERYTHROFERRONE"/>
    <property type="match status" value="1"/>
</dbReference>
<evidence type="ECO:0000256" key="5">
    <source>
        <dbReference type="ARBA" id="ARBA00023157"/>
    </source>
</evidence>
<dbReference type="GO" id="GO:0046628">
    <property type="term" value="P:positive regulation of insulin receptor signaling pathway"/>
    <property type="evidence" value="ECO:0007669"/>
    <property type="project" value="TreeGrafter"/>
</dbReference>
<dbReference type="Proteomes" id="UP000007754">
    <property type="component" value="Chromosome 9"/>
</dbReference>
<evidence type="ECO:0000256" key="3">
    <source>
        <dbReference type="ARBA" id="ARBA00022702"/>
    </source>
</evidence>
<keyword evidence="6" id="KW-0325">Glycoprotein</keyword>
<dbReference type="InterPro" id="IPR052136">
    <property type="entry name" value="Adipolin/Erythroferrone-rel"/>
</dbReference>
<dbReference type="GeneTree" id="ENSGT00940000162100"/>
<organism evidence="14 15">
    <name type="scientific">Taeniopygia guttata</name>
    <name type="common">Zebra finch</name>
    <name type="synonym">Poephila guttata</name>
    <dbReference type="NCBI Taxonomy" id="59729"/>
    <lineage>
        <taxon>Eukaryota</taxon>
        <taxon>Metazoa</taxon>
        <taxon>Chordata</taxon>
        <taxon>Craniata</taxon>
        <taxon>Vertebrata</taxon>
        <taxon>Euteleostomi</taxon>
        <taxon>Archelosauria</taxon>
        <taxon>Archosauria</taxon>
        <taxon>Dinosauria</taxon>
        <taxon>Saurischia</taxon>
        <taxon>Theropoda</taxon>
        <taxon>Coelurosauria</taxon>
        <taxon>Aves</taxon>
        <taxon>Neognathae</taxon>
        <taxon>Neoaves</taxon>
        <taxon>Telluraves</taxon>
        <taxon>Australaves</taxon>
        <taxon>Passeriformes</taxon>
        <taxon>Passeroidea</taxon>
        <taxon>Estrildidae</taxon>
        <taxon>Estrildinae</taxon>
        <taxon>Taeniopygia</taxon>
    </lineage>
</organism>
<dbReference type="SUPFAM" id="SSF49842">
    <property type="entry name" value="TNF-like"/>
    <property type="match status" value="1"/>
</dbReference>
<feature type="region of interest" description="Disordered" evidence="12">
    <location>
        <begin position="254"/>
        <end position="316"/>
    </location>
</feature>
<dbReference type="Gene3D" id="2.60.120.40">
    <property type="match status" value="1"/>
</dbReference>
<dbReference type="FunFam" id="2.60.120.40:FF:000024">
    <property type="entry name" value="erythroferrone isoform X2"/>
    <property type="match status" value="1"/>
</dbReference>
<accession>H1A5V7</accession>
<evidence type="ECO:0000256" key="2">
    <source>
        <dbReference type="ARBA" id="ARBA00022525"/>
    </source>
</evidence>
<keyword evidence="4" id="KW-0732">Signal</keyword>
<evidence type="ECO:0000256" key="7">
    <source>
        <dbReference type="ARBA" id="ARBA00023278"/>
    </source>
</evidence>
<reference evidence="14" key="3">
    <citation type="submission" date="2025-09" db="UniProtKB">
        <authorList>
            <consortium name="Ensembl"/>
        </authorList>
    </citation>
    <scope>IDENTIFICATION</scope>
</reference>
<dbReference type="PROSITE" id="PS50871">
    <property type="entry name" value="C1Q"/>
    <property type="match status" value="1"/>
</dbReference>
<sequence length="514" mass="55506">MQPCFPFFCCLFRLASGRWKALCQAGWGIRSIFSPTTAEKRLFLINMLWLMLSTFHLWVCGFFRTAFPTRPPLPKKKTPTNNNKKTLKISGYSSPPKVWFIPSKPDIAAWGQQPVQSPVFSPGMRSMHPREAIHGHGEAAGTLASPCWCGDSYPSPGTGGRGMGEHKTGLPRWPVQLFPSGCSVFPKRYQHLAALRSPRGGVGTARSRRCSARPTRGFPRGEVPEGRAQRRGGAGMRLPELCLALLYAAGTGAPRAARERPLGRGEPGAARVDPRQAWMLLAGSPGTGSGDRGPGSPGKTSSGAAQAGGSGAGPASPALAEELLRELQLLLTGAAKMCRTAGEGCKEEESSKGSPQARAQRRVEAAFHCQTREDIVVEKMWQELGLFYIPEKEGMFHRGPGLNLTSGQYTAPFAGFYTFSSTLHIARREPRRRRQGCRGSRLRVLICVQSCCQHNSHLESISQLESSGDLFTISVTGTLYLQAGQYASVFVDNTAGSPLTVQSGSDFSAVLLGV</sequence>
<gene>
    <name evidence="14" type="primary">LOC105759498</name>
</gene>
<dbReference type="InterPro" id="IPR001073">
    <property type="entry name" value="C1q_dom"/>
</dbReference>
<dbReference type="InterPro" id="IPR008983">
    <property type="entry name" value="Tumour_necrosis_fac-like_dom"/>
</dbReference>
<comment type="similarity">
    <text evidence="8">Belongs to the adipolin/erythroferrone family.</text>
</comment>
<dbReference type="HOGENOM" id="CLU_057344_2_0_1"/>
<proteinExistence type="inferred from homology"/>
<evidence type="ECO:0000256" key="11">
    <source>
        <dbReference type="ARBA" id="ARBA00082823"/>
    </source>
</evidence>
<feature type="compositionally biased region" description="Gly residues" evidence="12">
    <location>
        <begin position="285"/>
        <end position="296"/>
    </location>
</feature>
<evidence type="ECO:0000259" key="13">
    <source>
        <dbReference type="PROSITE" id="PS50871"/>
    </source>
</evidence>
<evidence type="ECO:0000256" key="9">
    <source>
        <dbReference type="ARBA" id="ARBA00070142"/>
    </source>
</evidence>
<dbReference type="AlphaFoldDB" id="H1A5V7"/>
<keyword evidence="7" id="KW-0379">Hydroxylation</keyword>
<protein>
    <recommendedName>
        <fullName evidence="9">Erythroferrone</fullName>
    </recommendedName>
    <alternativeName>
        <fullName evidence="11">Complement C1q tumor necrosis factor-related protein 15</fullName>
    </alternativeName>
    <alternativeName>
        <fullName evidence="10">Myonectin</fullName>
    </alternativeName>
</protein>
<evidence type="ECO:0000256" key="8">
    <source>
        <dbReference type="ARBA" id="ARBA00038198"/>
    </source>
</evidence>
<evidence type="ECO:0000256" key="4">
    <source>
        <dbReference type="ARBA" id="ARBA00022729"/>
    </source>
</evidence>
<dbReference type="GO" id="GO:0005615">
    <property type="term" value="C:extracellular space"/>
    <property type="evidence" value="ECO:0007669"/>
    <property type="project" value="TreeGrafter"/>
</dbReference>